<name>A0A1K2EUV6_STRAR</name>
<sequence>MSSGTPSELIGSYRDAIHWISTSPLHTEDKGNLKKFITNYPNLSFFRNAPEEIIRHEREDRVQIPRWFHEIRQVLAFIHSPTLTHPPTLVRFEEPDYDCSMSDSGEIQWYQLKIGVMGDDDRDLFIDKAGLYPIATWFGTDQSYLAINLRDPSDGRIHEFSGADYWDMSFNGESLEEESQPAFTSYSRMLSRILEFKFADGSTVLAGQTQHQNK</sequence>
<dbReference type="OrthoDB" id="4166437at2"/>
<dbReference type="Proteomes" id="UP000181909">
    <property type="component" value="Unassembled WGS sequence"/>
</dbReference>
<reference evidence="1 2" key="1">
    <citation type="submission" date="2016-11" db="EMBL/GenBank/DDBJ databases">
        <authorList>
            <person name="Jaros S."/>
            <person name="Januszkiewicz K."/>
            <person name="Wedrychowicz H."/>
        </authorList>
    </citation>
    <scope>NUCLEOTIDE SEQUENCE [LARGE SCALE GENOMIC DNA]</scope>
    <source>
        <strain evidence="1 2">OK807</strain>
    </source>
</reference>
<protein>
    <recommendedName>
        <fullName evidence="3">SMI1/KNR4 family protein</fullName>
    </recommendedName>
</protein>
<dbReference type="AlphaFoldDB" id="A0A1K2EUV6"/>
<evidence type="ECO:0000313" key="2">
    <source>
        <dbReference type="Proteomes" id="UP000181909"/>
    </source>
</evidence>
<evidence type="ECO:0008006" key="3">
    <source>
        <dbReference type="Google" id="ProtNLM"/>
    </source>
</evidence>
<proteinExistence type="predicted"/>
<accession>A0A1K2EUV6</accession>
<dbReference type="EMBL" id="FPJO01000022">
    <property type="protein sequence ID" value="SFY38712.1"/>
    <property type="molecule type" value="Genomic_DNA"/>
</dbReference>
<dbReference type="RefSeq" id="WP_143166567.1">
    <property type="nucleotide sequence ID" value="NZ_CP109381.1"/>
</dbReference>
<organism evidence="1 2">
    <name type="scientific">Streptomyces atratus</name>
    <dbReference type="NCBI Taxonomy" id="1893"/>
    <lineage>
        <taxon>Bacteria</taxon>
        <taxon>Bacillati</taxon>
        <taxon>Actinomycetota</taxon>
        <taxon>Actinomycetes</taxon>
        <taxon>Kitasatosporales</taxon>
        <taxon>Streptomycetaceae</taxon>
        <taxon>Streptomyces</taxon>
    </lineage>
</organism>
<gene>
    <name evidence="1" type="ORF">SAMN02787144_1022118</name>
</gene>
<evidence type="ECO:0000313" key="1">
    <source>
        <dbReference type="EMBL" id="SFY38712.1"/>
    </source>
</evidence>
<dbReference type="STRING" id="1893.SAMN02787144_1022118"/>